<proteinExistence type="predicted"/>
<keyword evidence="1" id="KW-0456">Lyase</keyword>
<dbReference type="EMBL" id="SRYB01000005">
    <property type="protein sequence ID" value="TGY79720.1"/>
    <property type="molecule type" value="Genomic_DNA"/>
</dbReference>
<accession>A0AC61RL21</accession>
<reference evidence="1" key="1">
    <citation type="submission" date="2019-04" db="EMBL/GenBank/DDBJ databases">
        <title>Microbes associate with the intestines of laboratory mice.</title>
        <authorList>
            <person name="Navarre W."/>
            <person name="Wong E."/>
            <person name="Huang K."/>
            <person name="Tropini C."/>
            <person name="Ng K."/>
            <person name="Yu B."/>
        </authorList>
    </citation>
    <scope>NUCLEOTIDE SEQUENCE</scope>
    <source>
        <strain evidence="1">NM04_E33</strain>
    </source>
</reference>
<keyword evidence="2" id="KW-1185">Reference proteome</keyword>
<evidence type="ECO:0000313" key="2">
    <source>
        <dbReference type="Proteomes" id="UP000306319"/>
    </source>
</evidence>
<gene>
    <name evidence="1" type="ORF">E5331_04920</name>
</gene>
<name>A0AC61RL21_9BACT</name>
<evidence type="ECO:0000313" key="1">
    <source>
        <dbReference type="EMBL" id="TGY79720.1"/>
    </source>
</evidence>
<dbReference type="EC" id="4.3.3.7" evidence="1"/>
<protein>
    <submittedName>
        <fullName evidence="1">4-hydroxy-tetrahydrodipicolinate synthase</fullName>
        <ecNumber evidence="1">4.3.3.7</ecNumber>
    </submittedName>
</protein>
<organism evidence="1 2">
    <name type="scientific">Lepagella muris</name>
    <dbReference type="NCBI Taxonomy" id="3032870"/>
    <lineage>
        <taxon>Bacteria</taxon>
        <taxon>Pseudomonadati</taxon>
        <taxon>Bacteroidota</taxon>
        <taxon>Bacteroidia</taxon>
        <taxon>Bacteroidales</taxon>
        <taxon>Muribaculaceae</taxon>
        <taxon>Lepagella</taxon>
    </lineage>
</organism>
<comment type="caution">
    <text evidence="1">The sequence shown here is derived from an EMBL/GenBank/DDBJ whole genome shotgun (WGS) entry which is preliminary data.</text>
</comment>
<dbReference type="Proteomes" id="UP000306319">
    <property type="component" value="Unassembled WGS sequence"/>
</dbReference>
<sequence>MADLQLKGLGVALVTPFNSDKSVDFDALRRMVEYVVSGNADYIVVLGTTGETPTLFPDEKAEIRKVIIEKNAGRIPLILGVGGNSTQAVVNELKTSDFSGFSAILSVVPYYNKPSQEGLYQHYRAVADASPLPVVLYNVPGRTGVNMTAATTLSLARDCENIIGIKEASGNFAQIEEIIKNKPERFEVISGDDSITYPLMTLGAVGVISVIGNAFPMEFGRMVRLCLQGRFQEALPIHWRFNELFNLLFVDGNPAGVKCTLHALGLIKNELRLPLVPTRMSTDEKIRKLLGSLYITSPEELEKGIRENSTIFK</sequence>